<dbReference type="EMBL" id="LJCR01000072">
    <property type="protein sequence ID" value="KPV54337.1"/>
    <property type="molecule type" value="Genomic_DNA"/>
</dbReference>
<evidence type="ECO:0000313" key="1">
    <source>
        <dbReference type="EMBL" id="KPV54337.1"/>
    </source>
</evidence>
<proteinExistence type="predicted"/>
<comment type="caution">
    <text evidence="1">The sequence shown here is derived from an EMBL/GenBank/DDBJ whole genome shotgun (WGS) entry which is preliminary data.</text>
</comment>
<reference evidence="1 2" key="1">
    <citation type="submission" date="2015-09" db="EMBL/GenBank/DDBJ databases">
        <title>Draft genome sequence of Kouleothrix aurantiaca JCM 19913.</title>
        <authorList>
            <person name="Hemp J."/>
        </authorList>
    </citation>
    <scope>NUCLEOTIDE SEQUENCE [LARGE SCALE GENOMIC DNA]</scope>
    <source>
        <strain evidence="1 2">COM-B</strain>
    </source>
</reference>
<keyword evidence="2" id="KW-1185">Reference proteome</keyword>
<sequence length="176" mass="18572">MVSPQTASRALCDALREEVGAPVRVFMTAEDEVLLVVDDTGIATLTGRLGVPADCTALLDALWPRVQELAASVACALGPIGPEPEQQAIWDDLLSILQVSDVLPPEHCCRLLCRHAASMPAALLPLALAVVRDAFDDDERAKAKARQALAAPIDDPALRQAVLDGLRAAEAHALTA</sequence>
<protein>
    <submittedName>
        <fullName evidence="1">Uncharacterized protein</fullName>
    </submittedName>
</protein>
<dbReference type="AlphaFoldDB" id="A0A0P9D5J5"/>
<accession>A0A0P9D5J5</accession>
<dbReference type="Proteomes" id="UP000050509">
    <property type="component" value="Unassembled WGS sequence"/>
</dbReference>
<gene>
    <name evidence="1" type="ORF">SE17_04375</name>
</gene>
<evidence type="ECO:0000313" key="2">
    <source>
        <dbReference type="Proteomes" id="UP000050509"/>
    </source>
</evidence>
<organism evidence="1 2">
    <name type="scientific">Kouleothrix aurantiaca</name>
    <dbReference type="NCBI Taxonomy" id="186479"/>
    <lineage>
        <taxon>Bacteria</taxon>
        <taxon>Bacillati</taxon>
        <taxon>Chloroflexota</taxon>
        <taxon>Chloroflexia</taxon>
        <taxon>Chloroflexales</taxon>
        <taxon>Roseiflexineae</taxon>
        <taxon>Roseiflexaceae</taxon>
        <taxon>Kouleothrix</taxon>
    </lineage>
</organism>
<name>A0A0P9D5J5_9CHLR</name>